<organism evidence="5">
    <name type="scientific">Norrisiella sphaerica</name>
    <dbReference type="NCBI Taxonomy" id="552664"/>
    <lineage>
        <taxon>Eukaryota</taxon>
        <taxon>Sar</taxon>
        <taxon>Rhizaria</taxon>
        <taxon>Cercozoa</taxon>
        <taxon>Chlorarachniophyceae</taxon>
        <taxon>Norrisiella</taxon>
    </lineage>
</organism>
<evidence type="ECO:0000256" key="2">
    <source>
        <dbReference type="ARBA" id="ARBA00023043"/>
    </source>
</evidence>
<dbReference type="AlphaFoldDB" id="A0A7S2VUH9"/>
<evidence type="ECO:0000256" key="1">
    <source>
        <dbReference type="ARBA" id="ARBA00022737"/>
    </source>
</evidence>
<name>A0A7S2VUH9_9EUKA</name>
<dbReference type="SMART" id="SM00248">
    <property type="entry name" value="ANK"/>
    <property type="match status" value="3"/>
</dbReference>
<gene>
    <name evidence="5" type="ORF">NSPH01132_LOCUS310</name>
</gene>
<dbReference type="PANTHER" id="PTHR24126">
    <property type="entry name" value="ANKYRIN REPEAT, PH AND SEC7 DOMAIN CONTAINING PROTEIN SECG-RELATED"/>
    <property type="match status" value="1"/>
</dbReference>
<accession>A0A7S2VUH9</accession>
<feature type="compositionally biased region" description="Basic and acidic residues" evidence="4">
    <location>
        <begin position="481"/>
        <end position="492"/>
    </location>
</feature>
<dbReference type="InterPro" id="IPR002110">
    <property type="entry name" value="Ankyrin_rpt"/>
</dbReference>
<dbReference type="EMBL" id="HBHC01000600">
    <property type="protein sequence ID" value="CAD9650213.1"/>
    <property type="molecule type" value="Transcribed_RNA"/>
</dbReference>
<dbReference type="InterPro" id="IPR036770">
    <property type="entry name" value="Ankyrin_rpt-contain_sf"/>
</dbReference>
<dbReference type="Pfam" id="PF12796">
    <property type="entry name" value="Ank_2"/>
    <property type="match status" value="1"/>
</dbReference>
<evidence type="ECO:0000256" key="4">
    <source>
        <dbReference type="SAM" id="MobiDB-lite"/>
    </source>
</evidence>
<feature type="compositionally biased region" description="Basic and acidic residues" evidence="4">
    <location>
        <begin position="451"/>
        <end position="466"/>
    </location>
</feature>
<keyword evidence="1" id="KW-0677">Repeat</keyword>
<feature type="region of interest" description="Disordered" evidence="4">
    <location>
        <begin position="383"/>
        <end position="497"/>
    </location>
</feature>
<dbReference type="Gene3D" id="1.25.40.20">
    <property type="entry name" value="Ankyrin repeat-containing domain"/>
    <property type="match status" value="1"/>
</dbReference>
<dbReference type="SUPFAM" id="SSF48403">
    <property type="entry name" value="Ankyrin repeat"/>
    <property type="match status" value="1"/>
</dbReference>
<proteinExistence type="predicted"/>
<dbReference type="PROSITE" id="PS50297">
    <property type="entry name" value="ANK_REP_REGION"/>
    <property type="match status" value="1"/>
</dbReference>
<evidence type="ECO:0000256" key="3">
    <source>
        <dbReference type="PROSITE-ProRule" id="PRU00023"/>
    </source>
</evidence>
<feature type="repeat" description="ANK" evidence="3">
    <location>
        <begin position="248"/>
        <end position="280"/>
    </location>
</feature>
<keyword evidence="2 3" id="KW-0040">ANK repeat</keyword>
<feature type="compositionally biased region" description="Polar residues" evidence="4">
    <location>
        <begin position="404"/>
        <end position="426"/>
    </location>
</feature>
<protein>
    <submittedName>
        <fullName evidence="5">Uncharacterized protein</fullName>
    </submittedName>
</protein>
<sequence length="522" mass="56278">MSISPFFSGKSDNVDSLAPITSSLSSAHQSLNPTSPNVSPNLIGGNHAAIGHSLQLPTVGTEATTSQNFYHSPNEIFLDGPPVDSTFKISSGSDGTTGLGMPDEELGSLYDFKREQSSQNPYMSGTSASLFSQAALGSRLLDVNRVRERKEGGLDYMSLDAKPKFVLGPSAKGKEEGDIGPEEQEPSVLAKKIFDRNRRDEPTIDAELAAIGIKGIPTIHTACVDGNLRLVKRLTLMRTADVEAKDILGSRPLHVASCYGRRDIISFLLRKGADINAVDNYESTPLVVTADQETVTLLVSFGADIHAKNVNNISAKSISLSNPYFCLAIEQGQKLLRERISATRKFLGQIVGDFIDKDICKHWYAGLKQIKVGVNLAIKVKAEDPPSNGDASVTGRRKRKRGEAQTTSQIKQPKLENSISVASESTVKTEAHMKTKNGGTPEAKSNGNESMKIKIDLAESPKKKANGDAGEVQSSENVIKLQEKSSPEKSSESSEPPRCIADLILSYLYLHEGRNGEAGTKP</sequence>
<dbReference type="PROSITE" id="PS50088">
    <property type="entry name" value="ANK_REPEAT"/>
    <property type="match status" value="1"/>
</dbReference>
<dbReference type="PRINTS" id="PR01415">
    <property type="entry name" value="ANKYRIN"/>
</dbReference>
<evidence type="ECO:0000313" key="5">
    <source>
        <dbReference type="EMBL" id="CAD9650213.1"/>
    </source>
</evidence>
<reference evidence="5" key="1">
    <citation type="submission" date="2021-01" db="EMBL/GenBank/DDBJ databases">
        <authorList>
            <person name="Corre E."/>
            <person name="Pelletier E."/>
            <person name="Niang G."/>
            <person name="Scheremetjew M."/>
            <person name="Finn R."/>
            <person name="Kale V."/>
            <person name="Holt S."/>
            <person name="Cochrane G."/>
            <person name="Meng A."/>
            <person name="Brown T."/>
            <person name="Cohen L."/>
        </authorList>
    </citation>
    <scope>NUCLEOTIDE SEQUENCE</scope>
    <source>
        <strain evidence="5">BC52</strain>
    </source>
</reference>